<evidence type="ECO:0000256" key="1">
    <source>
        <dbReference type="SAM" id="MobiDB-lite"/>
    </source>
</evidence>
<dbReference type="EMBL" id="CAJZBQ010000022">
    <property type="protein sequence ID" value="CAG9319215.1"/>
    <property type="molecule type" value="Genomic_DNA"/>
</dbReference>
<accession>A0AAU9J0F6</accession>
<evidence type="ECO:0000313" key="2">
    <source>
        <dbReference type="EMBL" id="CAG9319215.1"/>
    </source>
</evidence>
<name>A0AAU9J0F6_9CILI</name>
<reference evidence="2" key="1">
    <citation type="submission" date="2021-09" db="EMBL/GenBank/DDBJ databases">
        <authorList>
            <consortium name="AG Swart"/>
            <person name="Singh M."/>
            <person name="Singh A."/>
            <person name="Seah K."/>
            <person name="Emmerich C."/>
        </authorList>
    </citation>
    <scope>NUCLEOTIDE SEQUENCE</scope>
    <source>
        <strain evidence="2">ATCC30299</strain>
    </source>
</reference>
<organism evidence="2 3">
    <name type="scientific">Blepharisma stoltei</name>
    <dbReference type="NCBI Taxonomy" id="1481888"/>
    <lineage>
        <taxon>Eukaryota</taxon>
        <taxon>Sar</taxon>
        <taxon>Alveolata</taxon>
        <taxon>Ciliophora</taxon>
        <taxon>Postciliodesmatophora</taxon>
        <taxon>Heterotrichea</taxon>
        <taxon>Heterotrichida</taxon>
        <taxon>Blepharismidae</taxon>
        <taxon>Blepharisma</taxon>
    </lineage>
</organism>
<gene>
    <name evidence="2" type="ORF">BSTOLATCC_MIC23424</name>
</gene>
<keyword evidence="3" id="KW-1185">Reference proteome</keyword>
<proteinExistence type="predicted"/>
<feature type="region of interest" description="Disordered" evidence="1">
    <location>
        <begin position="468"/>
        <end position="490"/>
    </location>
</feature>
<feature type="compositionally biased region" description="Low complexity" evidence="1">
    <location>
        <begin position="471"/>
        <end position="480"/>
    </location>
</feature>
<dbReference type="Proteomes" id="UP001162131">
    <property type="component" value="Unassembled WGS sequence"/>
</dbReference>
<dbReference type="AlphaFoldDB" id="A0AAU9J0F6"/>
<comment type="caution">
    <text evidence="2">The sequence shown here is derived from an EMBL/GenBank/DDBJ whole genome shotgun (WGS) entry which is preliminary data.</text>
</comment>
<evidence type="ECO:0000313" key="3">
    <source>
        <dbReference type="Proteomes" id="UP001162131"/>
    </source>
</evidence>
<protein>
    <submittedName>
        <fullName evidence="2">Uncharacterized protein</fullName>
    </submittedName>
</protein>
<sequence>MIDEETDSGSQRDLFHIDIPIDDLLIKDFPFEISPRKTQSPTASSRNAHKSSEPALADFFCTCSLCNLQSKGKANFKLTHDQEKDDIATYEGKEKSFSWLLEQLGEASSQALIKINIPETIVYRKAKPKFMIQQGRDRALKFITSAAKLKNPEIRKNFTFLVRQRKRDDSPTSPVKFYKGPSSPFIIDHRYGHEIVLVRYMLKDKENDISHIAASDEDGPLRVMFENEFVDLMYERPGSPIWKTISYIQTVIKCKAGISEPFIVTYYSHEANDREAILALQKAGQDDDEIAEEKLSDNNINDYCLFICRRIAYFLATYSQKEVLRIKAEFMKDDNGKVWFTYATKISVRDIAMNNRDKELLFKRVGLTNVQSKEKLNEELQKFQNEPPKLIHQTRMSKVMTCHYEEIKKEMGIDKLFEPEPQDKVSNDAFAKLRPMTPYSLQQLLDPRASRSITKKYLYSDSRIQTKKKNSSLTSTTKPTKSLHRQTASLSSLPTKQVSWVYNPKVLQVNPPPLIRHRSRLSLNFQSWL</sequence>